<dbReference type="Pfam" id="PF00795">
    <property type="entry name" value="CN_hydrolase"/>
    <property type="match status" value="1"/>
</dbReference>
<evidence type="ECO:0000256" key="5">
    <source>
        <dbReference type="ARBA" id="ARBA00022989"/>
    </source>
</evidence>
<protein>
    <recommendedName>
        <fullName evidence="8">Apolipoprotein N-acyltransferase</fullName>
        <shortName evidence="8">ALP N-acyltransferase</shortName>
        <ecNumber evidence="8">2.3.1.269</ecNumber>
    </recommendedName>
</protein>
<keyword evidence="7 8" id="KW-0012">Acyltransferase</keyword>
<feature type="domain" description="CN hydrolase" evidence="9">
    <location>
        <begin position="222"/>
        <end position="482"/>
    </location>
</feature>
<evidence type="ECO:0000256" key="1">
    <source>
        <dbReference type="ARBA" id="ARBA00004651"/>
    </source>
</evidence>
<keyword evidence="6 8" id="KW-0472">Membrane</keyword>
<keyword evidence="2 8" id="KW-1003">Cell membrane</keyword>
<evidence type="ECO:0000256" key="2">
    <source>
        <dbReference type="ARBA" id="ARBA00022475"/>
    </source>
</evidence>
<keyword evidence="10" id="KW-0449">Lipoprotein</keyword>
<feature type="transmembrane region" description="Helical" evidence="8">
    <location>
        <begin position="481"/>
        <end position="502"/>
    </location>
</feature>
<evidence type="ECO:0000256" key="7">
    <source>
        <dbReference type="ARBA" id="ARBA00023315"/>
    </source>
</evidence>
<evidence type="ECO:0000256" key="3">
    <source>
        <dbReference type="ARBA" id="ARBA00022679"/>
    </source>
</evidence>
<dbReference type="EC" id="2.3.1.269" evidence="8"/>
<evidence type="ECO:0000313" key="10">
    <source>
        <dbReference type="EMBL" id="PFG16653.1"/>
    </source>
</evidence>
<dbReference type="Pfam" id="PF20154">
    <property type="entry name" value="LNT_N"/>
    <property type="match status" value="1"/>
</dbReference>
<dbReference type="EMBL" id="PDJC01000001">
    <property type="protein sequence ID" value="PFG16653.1"/>
    <property type="molecule type" value="Genomic_DNA"/>
</dbReference>
<dbReference type="GO" id="GO:0005886">
    <property type="term" value="C:plasma membrane"/>
    <property type="evidence" value="ECO:0007669"/>
    <property type="project" value="UniProtKB-SubCell"/>
</dbReference>
<dbReference type="Proteomes" id="UP000226079">
    <property type="component" value="Unassembled WGS sequence"/>
</dbReference>
<evidence type="ECO:0000256" key="4">
    <source>
        <dbReference type="ARBA" id="ARBA00022692"/>
    </source>
</evidence>
<comment type="pathway">
    <text evidence="8">Protein modification; lipoprotein biosynthesis (N-acyl transfer).</text>
</comment>
<dbReference type="GO" id="GO:0016410">
    <property type="term" value="F:N-acyltransferase activity"/>
    <property type="evidence" value="ECO:0007669"/>
    <property type="project" value="UniProtKB-UniRule"/>
</dbReference>
<evidence type="ECO:0000256" key="6">
    <source>
        <dbReference type="ARBA" id="ARBA00023136"/>
    </source>
</evidence>
<evidence type="ECO:0000256" key="8">
    <source>
        <dbReference type="HAMAP-Rule" id="MF_01148"/>
    </source>
</evidence>
<feature type="transmembrane region" description="Helical" evidence="8">
    <location>
        <begin position="185"/>
        <end position="204"/>
    </location>
</feature>
<proteinExistence type="inferred from homology"/>
<keyword evidence="4 8" id="KW-0812">Transmembrane</keyword>
<dbReference type="InterPro" id="IPR003010">
    <property type="entry name" value="C-N_Hydrolase"/>
</dbReference>
<evidence type="ECO:0000313" key="11">
    <source>
        <dbReference type="Proteomes" id="UP000226079"/>
    </source>
</evidence>
<feature type="transmembrane region" description="Helical" evidence="8">
    <location>
        <begin position="34"/>
        <end position="51"/>
    </location>
</feature>
<comment type="function">
    <text evidence="8">Catalyzes the phospholipid dependent N-acylation of the N-terminal cysteine of apolipoprotein, the last step in lipoprotein maturation.</text>
</comment>
<comment type="caution">
    <text evidence="10">The sequence shown here is derived from an EMBL/GenBank/DDBJ whole genome shotgun (WGS) entry which is preliminary data.</text>
</comment>
<dbReference type="GO" id="GO:0042158">
    <property type="term" value="P:lipoprotein biosynthetic process"/>
    <property type="evidence" value="ECO:0007669"/>
    <property type="project" value="UniProtKB-UniRule"/>
</dbReference>
<feature type="transmembrane region" description="Helical" evidence="8">
    <location>
        <begin position="149"/>
        <end position="173"/>
    </location>
</feature>
<dbReference type="SUPFAM" id="SSF56317">
    <property type="entry name" value="Carbon-nitrogen hydrolase"/>
    <property type="match status" value="1"/>
</dbReference>
<comment type="catalytic activity">
    <reaction evidence="8">
        <text>N-terminal S-1,2-diacyl-sn-glyceryl-L-cysteinyl-[lipoprotein] + a glycerophospholipid = N-acyl-S-1,2-diacyl-sn-glyceryl-L-cysteinyl-[lipoprotein] + a 2-acyl-sn-glycero-3-phospholipid + H(+)</text>
        <dbReference type="Rhea" id="RHEA:48228"/>
        <dbReference type="Rhea" id="RHEA-COMP:14681"/>
        <dbReference type="Rhea" id="RHEA-COMP:14684"/>
        <dbReference type="ChEBI" id="CHEBI:15378"/>
        <dbReference type="ChEBI" id="CHEBI:136912"/>
        <dbReference type="ChEBI" id="CHEBI:140656"/>
        <dbReference type="ChEBI" id="CHEBI:140657"/>
        <dbReference type="ChEBI" id="CHEBI:140660"/>
        <dbReference type="EC" id="2.3.1.269"/>
    </reaction>
</comment>
<keyword evidence="3 8" id="KW-0808">Transferase</keyword>
<feature type="transmembrane region" description="Helical" evidence="8">
    <location>
        <begin position="110"/>
        <end position="129"/>
    </location>
</feature>
<sequence>MIDALARRPAALRVVLAVVSGVLTALAFQPFNLWPLAFLGVAGLSLTVLAARGYRGAAGYGLLFGLGFLGLGLNWMQVIFLEALFGLVGVESLFFLALGLLIRLGARSRWWPLLAAASWVAIEFTYARFPFNGFGWLRLGYAMADSPLAWAYPLVGVPGVSLIVALIGQGVAWWLQQLSWRRASVLFTGAAALALAASTGVLVAPGTETGSVQVGWVQGGAPGGGVYGLGPARTITKNQLAQTVKLADQVDAGTRPQPDFVVWPENSTDADPFLDAETGRLVQAAVARLNKPLLVGAILAGPGAGERQTASLWWDPRGGVTATYIKRGIVPFGEWVPMRELLLPLIPQLAYVGDQSIPGDRPGVMNVQLDDGRRLAVGVLVCYDLAFDSFAHDLATNGAQVVVVQSSNAMYQGTGQIDQQFAMTRVRAMELRREILVVTTSGVSGLIEPDGSVAFRVGDHSSASGVVSLPERDGITPASLWSGWLELIVVAGLLLGLGYLVISGRMNLRQTRSGAKHARPGNLS</sequence>
<dbReference type="RefSeq" id="WP_098460168.1">
    <property type="nucleotide sequence ID" value="NZ_PDJC01000001.1"/>
</dbReference>
<dbReference type="InterPro" id="IPR036526">
    <property type="entry name" value="C-N_Hydrolase_sf"/>
</dbReference>
<dbReference type="Gene3D" id="3.60.110.10">
    <property type="entry name" value="Carbon-nitrogen hydrolase"/>
    <property type="match status" value="1"/>
</dbReference>
<dbReference type="PANTHER" id="PTHR38686">
    <property type="entry name" value="APOLIPOPROTEIN N-ACYLTRANSFERASE"/>
    <property type="match status" value="1"/>
</dbReference>
<comment type="similarity">
    <text evidence="8">Belongs to the CN hydrolase family. Apolipoprotein N-acyltransferase subfamily.</text>
</comment>
<dbReference type="InterPro" id="IPR045378">
    <property type="entry name" value="LNT_N"/>
</dbReference>
<dbReference type="PROSITE" id="PS50263">
    <property type="entry name" value="CN_HYDROLASE"/>
    <property type="match status" value="1"/>
</dbReference>
<keyword evidence="5 8" id="KW-1133">Transmembrane helix</keyword>
<gene>
    <name evidence="8" type="primary">lnt</name>
    <name evidence="10" type="ORF">ATK74_1204</name>
</gene>
<feature type="transmembrane region" description="Helical" evidence="8">
    <location>
        <begin position="58"/>
        <end position="77"/>
    </location>
</feature>
<dbReference type="OrthoDB" id="9804277at2"/>
<organism evidence="10 11">
    <name type="scientific">Propionicimonas paludicola</name>
    <dbReference type="NCBI Taxonomy" id="185243"/>
    <lineage>
        <taxon>Bacteria</taxon>
        <taxon>Bacillati</taxon>
        <taxon>Actinomycetota</taxon>
        <taxon>Actinomycetes</taxon>
        <taxon>Propionibacteriales</taxon>
        <taxon>Nocardioidaceae</taxon>
        <taxon>Propionicimonas</taxon>
    </lineage>
</organism>
<dbReference type="AlphaFoldDB" id="A0A2A9CQG5"/>
<accession>A0A2A9CQG5</accession>
<evidence type="ECO:0000259" key="9">
    <source>
        <dbReference type="PROSITE" id="PS50263"/>
    </source>
</evidence>
<dbReference type="CDD" id="cd07571">
    <property type="entry name" value="ALP_N-acyl_transferase"/>
    <property type="match status" value="1"/>
</dbReference>
<dbReference type="UniPathway" id="UPA00666"/>
<feature type="transmembrane region" description="Helical" evidence="8">
    <location>
        <begin position="83"/>
        <end position="103"/>
    </location>
</feature>
<reference evidence="10 11" key="1">
    <citation type="submission" date="2017-10" db="EMBL/GenBank/DDBJ databases">
        <title>Sequencing the genomes of 1000 actinobacteria strains.</title>
        <authorList>
            <person name="Klenk H.-P."/>
        </authorList>
    </citation>
    <scope>NUCLEOTIDE SEQUENCE [LARGE SCALE GENOMIC DNA]</scope>
    <source>
        <strain evidence="10 11">DSM 15597</strain>
    </source>
</reference>
<name>A0A2A9CQG5_9ACTN</name>
<feature type="transmembrane region" description="Helical" evidence="8">
    <location>
        <begin position="12"/>
        <end position="28"/>
    </location>
</feature>
<dbReference type="PANTHER" id="PTHR38686:SF1">
    <property type="entry name" value="APOLIPOPROTEIN N-ACYLTRANSFERASE"/>
    <property type="match status" value="1"/>
</dbReference>
<dbReference type="InterPro" id="IPR004563">
    <property type="entry name" value="Apolipo_AcylTrfase"/>
</dbReference>
<dbReference type="HAMAP" id="MF_01148">
    <property type="entry name" value="Lnt"/>
    <property type="match status" value="1"/>
</dbReference>
<keyword evidence="11" id="KW-1185">Reference proteome</keyword>
<comment type="subcellular location">
    <subcellularLocation>
        <location evidence="1 8">Cell membrane</location>
        <topology evidence="1 8">Multi-pass membrane protein</topology>
    </subcellularLocation>
</comment>
<dbReference type="NCBIfam" id="TIGR00546">
    <property type="entry name" value="lnt"/>
    <property type="match status" value="1"/>
</dbReference>